<evidence type="ECO:0000256" key="9">
    <source>
        <dbReference type="ARBA" id="ARBA00023136"/>
    </source>
</evidence>
<dbReference type="PANTHER" id="PTHR30400:SF0">
    <property type="entry name" value="BIOSYNTHETIC PEPTIDOGLYCAN TRANSGLYCOSYLASE"/>
    <property type="match status" value="1"/>
</dbReference>
<protein>
    <submittedName>
        <fullName evidence="13">Monofunctional biosynthetic peptidoglycan transglycosylase</fullName>
        <ecNumber evidence="13">2.4.2.-</ecNumber>
    </submittedName>
</protein>
<accession>A0A379TJA4</accession>
<evidence type="ECO:0000256" key="6">
    <source>
        <dbReference type="ARBA" id="ARBA00022960"/>
    </source>
</evidence>
<dbReference type="InterPro" id="IPR036950">
    <property type="entry name" value="PBP_transglycosylase"/>
</dbReference>
<keyword evidence="10" id="KW-0961">Cell wall biogenesis/degradation</keyword>
<dbReference type="Pfam" id="PF00912">
    <property type="entry name" value="Transgly"/>
    <property type="match status" value="1"/>
</dbReference>
<dbReference type="GO" id="GO:0016020">
    <property type="term" value="C:membrane"/>
    <property type="evidence" value="ECO:0007669"/>
    <property type="project" value="InterPro"/>
</dbReference>
<evidence type="ECO:0000256" key="8">
    <source>
        <dbReference type="ARBA" id="ARBA00022989"/>
    </source>
</evidence>
<dbReference type="GO" id="GO:0009274">
    <property type="term" value="C:peptidoglycan-based cell wall"/>
    <property type="evidence" value="ECO:0007669"/>
    <property type="project" value="InterPro"/>
</dbReference>
<dbReference type="InterPro" id="IPR011812">
    <property type="entry name" value="Pep_trsgly"/>
</dbReference>
<dbReference type="Proteomes" id="UP000255443">
    <property type="component" value="Unassembled WGS sequence"/>
</dbReference>
<organism evidence="13 14">
    <name type="scientific">Salmonella enterica subsp. arizonae</name>
    <dbReference type="NCBI Taxonomy" id="59203"/>
    <lineage>
        <taxon>Bacteria</taxon>
        <taxon>Pseudomonadati</taxon>
        <taxon>Pseudomonadota</taxon>
        <taxon>Gammaproteobacteria</taxon>
        <taxon>Enterobacterales</taxon>
        <taxon>Enterobacteriaceae</taxon>
        <taxon>Salmonella</taxon>
    </lineage>
</organism>
<keyword evidence="5 11" id="KW-0812">Transmembrane</keyword>
<keyword evidence="4 13" id="KW-0808">Transferase</keyword>
<evidence type="ECO:0000256" key="3">
    <source>
        <dbReference type="ARBA" id="ARBA00022676"/>
    </source>
</evidence>
<keyword evidence="1" id="KW-1003">Cell membrane</keyword>
<dbReference type="InterPro" id="IPR001264">
    <property type="entry name" value="Glyco_trans_51"/>
</dbReference>
<evidence type="ECO:0000256" key="4">
    <source>
        <dbReference type="ARBA" id="ARBA00022679"/>
    </source>
</evidence>
<dbReference type="GO" id="GO:0016763">
    <property type="term" value="F:pentosyltransferase activity"/>
    <property type="evidence" value="ECO:0007669"/>
    <property type="project" value="InterPro"/>
</dbReference>
<evidence type="ECO:0000256" key="5">
    <source>
        <dbReference type="ARBA" id="ARBA00022692"/>
    </source>
</evidence>
<keyword evidence="9 11" id="KW-0472">Membrane</keyword>
<proteinExistence type="predicted"/>
<dbReference type="GO" id="GO:0008360">
    <property type="term" value="P:regulation of cell shape"/>
    <property type="evidence" value="ECO:0007669"/>
    <property type="project" value="UniProtKB-KW"/>
</dbReference>
<dbReference type="SUPFAM" id="SSF53955">
    <property type="entry name" value="Lysozyme-like"/>
    <property type="match status" value="1"/>
</dbReference>
<evidence type="ECO:0000313" key="14">
    <source>
        <dbReference type="Proteomes" id="UP000255443"/>
    </source>
</evidence>
<evidence type="ECO:0000256" key="7">
    <source>
        <dbReference type="ARBA" id="ARBA00022984"/>
    </source>
</evidence>
<keyword evidence="3 13" id="KW-0328">Glycosyltransferase</keyword>
<keyword evidence="7" id="KW-0573">Peptidoglycan synthesis</keyword>
<evidence type="ECO:0000256" key="2">
    <source>
        <dbReference type="ARBA" id="ARBA00022519"/>
    </source>
</evidence>
<evidence type="ECO:0000256" key="10">
    <source>
        <dbReference type="ARBA" id="ARBA00023316"/>
    </source>
</evidence>
<dbReference type="InterPro" id="IPR023346">
    <property type="entry name" value="Lysozyme-like_dom_sf"/>
</dbReference>
<sequence length="137" mass="15396">MSKRRLAPLTFLRRLLFRTLVALVVFWGGGIALFSVVPVPFSAVMAERQISAWLSGEFGYVAHSDWVSMEDISPWMGLAVMAAEDQKFPEHWGFDVLAIEKALAHNERNGEPYSRRLYAFAANGEKSLFMGWTQLGA</sequence>
<gene>
    <name evidence="13" type="primary">mtgA_1</name>
    <name evidence="13" type="ORF">NCTC7303_03029</name>
</gene>
<feature type="domain" description="Glycosyl transferase family 51" evidence="12">
    <location>
        <begin position="59"/>
        <end position="111"/>
    </location>
</feature>
<name>A0A379TJA4_SALER</name>
<evidence type="ECO:0000259" key="12">
    <source>
        <dbReference type="Pfam" id="PF00912"/>
    </source>
</evidence>
<evidence type="ECO:0000256" key="1">
    <source>
        <dbReference type="ARBA" id="ARBA00022475"/>
    </source>
</evidence>
<keyword evidence="2" id="KW-0997">Cell inner membrane</keyword>
<keyword evidence="8 11" id="KW-1133">Transmembrane helix</keyword>
<evidence type="ECO:0000256" key="11">
    <source>
        <dbReference type="SAM" id="Phobius"/>
    </source>
</evidence>
<dbReference type="AlphaFoldDB" id="A0A379TJA4"/>
<dbReference type="EC" id="2.4.2.-" evidence="13"/>
<dbReference type="GO" id="GO:0009252">
    <property type="term" value="P:peptidoglycan biosynthetic process"/>
    <property type="evidence" value="ECO:0007669"/>
    <property type="project" value="UniProtKB-KW"/>
</dbReference>
<dbReference type="GO" id="GO:0071555">
    <property type="term" value="P:cell wall organization"/>
    <property type="evidence" value="ECO:0007669"/>
    <property type="project" value="UniProtKB-KW"/>
</dbReference>
<keyword evidence="6" id="KW-0133">Cell shape</keyword>
<feature type="transmembrane region" description="Helical" evidence="11">
    <location>
        <begin position="20"/>
        <end position="41"/>
    </location>
</feature>
<dbReference type="EMBL" id="UGXC01000003">
    <property type="protein sequence ID" value="SUG50727.1"/>
    <property type="molecule type" value="Genomic_DNA"/>
</dbReference>
<dbReference type="Gene3D" id="1.10.3810.10">
    <property type="entry name" value="Biosynthetic peptidoglycan transglycosylase-like"/>
    <property type="match status" value="1"/>
</dbReference>
<reference evidence="13 14" key="1">
    <citation type="submission" date="2018-06" db="EMBL/GenBank/DDBJ databases">
        <authorList>
            <consortium name="Pathogen Informatics"/>
            <person name="Doyle S."/>
        </authorList>
    </citation>
    <scope>NUCLEOTIDE SEQUENCE [LARGE SCALE GENOMIC DNA]</scope>
    <source>
        <strain evidence="13 14">NCTC7303</strain>
    </source>
</reference>
<evidence type="ECO:0000313" key="13">
    <source>
        <dbReference type="EMBL" id="SUG50727.1"/>
    </source>
</evidence>
<dbReference type="PANTHER" id="PTHR30400">
    <property type="entry name" value="MONOFUNCTIONAL BIOSYNTHETIC PEPTIDOGLYCAN TRANSGLYCOSYLASE"/>
    <property type="match status" value="1"/>
</dbReference>